<sequence length="259" mass="27365">MNDDNVMRLLSGLGDTLLAPLAGLPEGAHVVQLGCGTGGLSLDLARRRPDLRVTGIDVNAAALDAGRARAAREGLAVDFRRMPMERLDLADGGVDAVISRMGLLMPGTAPFDVASREAARVLRTGGTLSIGTWAELAGSPYTRFGLGVLRQVLPPGAVPAFETAFAGSARPGALEGHLTAAGLRDVTGAWCDWTTRYPSFDAWWAFVAGFGPLKALFDTLDPPRYDEARAVMADVIGEYRTGDGAYELPATARVLTARR</sequence>
<keyword evidence="2" id="KW-0808">Transferase</keyword>
<dbReference type="Pfam" id="PF13649">
    <property type="entry name" value="Methyltransf_25"/>
    <property type="match status" value="1"/>
</dbReference>
<evidence type="ECO:0000313" key="2">
    <source>
        <dbReference type="EMBL" id="MDR7277062.1"/>
    </source>
</evidence>
<dbReference type="GO" id="GO:0032259">
    <property type="term" value="P:methylation"/>
    <property type="evidence" value="ECO:0007669"/>
    <property type="project" value="UniProtKB-KW"/>
</dbReference>
<feature type="domain" description="Methyltransferase" evidence="1">
    <location>
        <begin position="30"/>
        <end position="126"/>
    </location>
</feature>
<proteinExistence type="predicted"/>
<dbReference type="SUPFAM" id="SSF53335">
    <property type="entry name" value="S-adenosyl-L-methionine-dependent methyltransferases"/>
    <property type="match status" value="1"/>
</dbReference>
<dbReference type="PANTHER" id="PTHR43591">
    <property type="entry name" value="METHYLTRANSFERASE"/>
    <property type="match status" value="1"/>
</dbReference>
<evidence type="ECO:0000259" key="1">
    <source>
        <dbReference type="Pfam" id="PF13649"/>
    </source>
</evidence>
<dbReference type="GO" id="GO:0008168">
    <property type="term" value="F:methyltransferase activity"/>
    <property type="evidence" value="ECO:0007669"/>
    <property type="project" value="UniProtKB-KW"/>
</dbReference>
<dbReference type="CDD" id="cd02440">
    <property type="entry name" value="AdoMet_MTases"/>
    <property type="match status" value="1"/>
</dbReference>
<organism evidence="2 3">
    <name type="scientific">Catenuloplanes atrovinosus</name>
    <dbReference type="NCBI Taxonomy" id="137266"/>
    <lineage>
        <taxon>Bacteria</taxon>
        <taxon>Bacillati</taxon>
        <taxon>Actinomycetota</taxon>
        <taxon>Actinomycetes</taxon>
        <taxon>Micromonosporales</taxon>
        <taxon>Micromonosporaceae</taxon>
        <taxon>Catenuloplanes</taxon>
    </lineage>
</organism>
<dbReference type="Gene3D" id="3.40.50.150">
    <property type="entry name" value="Vaccinia Virus protein VP39"/>
    <property type="match status" value="1"/>
</dbReference>
<reference evidence="2" key="1">
    <citation type="submission" date="2023-07" db="EMBL/GenBank/DDBJ databases">
        <title>Sequencing the genomes of 1000 actinobacteria strains.</title>
        <authorList>
            <person name="Klenk H.-P."/>
        </authorList>
    </citation>
    <scope>NUCLEOTIDE SEQUENCE</scope>
    <source>
        <strain evidence="2">DSM 44707</strain>
    </source>
</reference>
<dbReference type="PANTHER" id="PTHR43591:SF109">
    <property type="entry name" value="METHYLTRANSFERASE TYPE 11 DOMAIN-CONTAINING PROTEIN"/>
    <property type="match status" value="1"/>
</dbReference>
<gene>
    <name evidence="2" type="ORF">J2S41_003840</name>
</gene>
<comment type="caution">
    <text evidence="2">The sequence shown here is derived from an EMBL/GenBank/DDBJ whole genome shotgun (WGS) entry which is preliminary data.</text>
</comment>
<keyword evidence="2" id="KW-0489">Methyltransferase</keyword>
<dbReference type="InterPro" id="IPR041698">
    <property type="entry name" value="Methyltransf_25"/>
</dbReference>
<dbReference type="AlphaFoldDB" id="A0AAE4CAJ7"/>
<dbReference type="Proteomes" id="UP001183643">
    <property type="component" value="Unassembled WGS sequence"/>
</dbReference>
<accession>A0AAE4CAJ7</accession>
<dbReference type="InterPro" id="IPR029063">
    <property type="entry name" value="SAM-dependent_MTases_sf"/>
</dbReference>
<protein>
    <submittedName>
        <fullName evidence="2">SAM-dependent methyltransferase</fullName>
    </submittedName>
</protein>
<evidence type="ECO:0000313" key="3">
    <source>
        <dbReference type="Proteomes" id="UP001183643"/>
    </source>
</evidence>
<keyword evidence="3" id="KW-1185">Reference proteome</keyword>
<dbReference type="EMBL" id="JAVDYB010000001">
    <property type="protein sequence ID" value="MDR7277062.1"/>
    <property type="molecule type" value="Genomic_DNA"/>
</dbReference>
<dbReference type="RefSeq" id="WP_310369265.1">
    <property type="nucleotide sequence ID" value="NZ_JAVDYB010000001.1"/>
</dbReference>
<name>A0AAE4CAJ7_9ACTN</name>